<accession>A0A0H4WMT5</accession>
<name>A0A0H4WMT5_9BACT</name>
<evidence type="ECO:0000313" key="1">
    <source>
        <dbReference type="EMBL" id="AKQ64726.1"/>
    </source>
</evidence>
<reference evidence="1 2" key="1">
    <citation type="journal article" date="2016" name="PLoS ONE">
        <title>Complete Genome Sequence and Comparative Genomics of a Novel Myxobacterium Myxococcus hansupus.</title>
        <authorList>
            <person name="Sharma G."/>
            <person name="Narwani T."/>
            <person name="Subramanian S."/>
        </authorList>
    </citation>
    <scope>NUCLEOTIDE SEQUENCE [LARGE SCALE GENOMIC DNA]</scope>
    <source>
        <strain evidence="2">mixupus</strain>
    </source>
</reference>
<proteinExistence type="predicted"/>
<gene>
    <name evidence="1" type="ORF">A176_001638</name>
</gene>
<dbReference type="KEGG" id="mym:A176_001638"/>
<protein>
    <submittedName>
        <fullName evidence="1">Uncharacterized protein</fullName>
    </submittedName>
</protein>
<organism evidence="1 2">
    <name type="scientific">Pseudomyxococcus hansupus</name>
    <dbReference type="NCBI Taxonomy" id="1297742"/>
    <lineage>
        <taxon>Bacteria</taxon>
        <taxon>Pseudomonadati</taxon>
        <taxon>Myxococcota</taxon>
        <taxon>Myxococcia</taxon>
        <taxon>Myxococcales</taxon>
        <taxon>Cystobacterineae</taxon>
        <taxon>Myxococcaceae</taxon>
        <taxon>Pseudomyxococcus</taxon>
    </lineage>
</organism>
<dbReference type="AlphaFoldDB" id="A0A0H4WMT5"/>
<sequence>MRLESHVVRVSGAHFSSRCCSLRARPVDSPSSARVTSAATP</sequence>
<dbReference type="EMBL" id="CP012109">
    <property type="protein sequence ID" value="AKQ64726.1"/>
    <property type="molecule type" value="Genomic_DNA"/>
</dbReference>
<dbReference type="Proteomes" id="UP000009026">
    <property type="component" value="Chromosome"/>
</dbReference>
<evidence type="ECO:0000313" key="2">
    <source>
        <dbReference type="Proteomes" id="UP000009026"/>
    </source>
</evidence>
<keyword evidence="2" id="KW-1185">Reference proteome</keyword>